<dbReference type="GO" id="GO:0006793">
    <property type="term" value="P:phosphorus metabolic process"/>
    <property type="evidence" value="ECO:0007669"/>
    <property type="project" value="UniProtKB-ARBA"/>
</dbReference>
<dbReference type="InterPro" id="IPR051406">
    <property type="entry name" value="PLD_domain"/>
</dbReference>
<reference evidence="8 9" key="1">
    <citation type="submission" date="2020-04" db="EMBL/GenBank/DDBJ databases">
        <authorList>
            <person name="Depoorter E."/>
        </authorList>
    </citation>
    <scope>NUCLEOTIDE SEQUENCE [LARGE SCALE GENOMIC DNA]</scope>
    <source>
        <strain evidence="8 9">BCC0217</strain>
    </source>
</reference>
<evidence type="ECO:0000256" key="3">
    <source>
        <dbReference type="ARBA" id="ARBA00012027"/>
    </source>
</evidence>
<dbReference type="Proteomes" id="UP000494301">
    <property type="component" value="Unassembled WGS sequence"/>
</dbReference>
<comment type="similarity">
    <text evidence="2">Belongs to the phospholipase D family.</text>
</comment>
<evidence type="ECO:0000256" key="2">
    <source>
        <dbReference type="ARBA" id="ARBA00008664"/>
    </source>
</evidence>
<accession>A0A6J5JJF1</accession>
<dbReference type="Gene3D" id="3.30.870.10">
    <property type="entry name" value="Endonuclease Chain A"/>
    <property type="match status" value="2"/>
</dbReference>
<dbReference type="PROSITE" id="PS50035">
    <property type="entry name" value="PLD"/>
    <property type="match status" value="2"/>
</dbReference>
<dbReference type="RefSeq" id="WP_175222966.1">
    <property type="nucleotide sequence ID" value="NZ_CABWIL020000028.1"/>
</dbReference>
<sequence length="597" mass="64191">MTVSVRSYLSPTLVLLAFDWPDAASRSDFLGFAIRRTPGFWSADGKTRAPNSWLPNRLTFDGPAAHTQGDAPTDQAPIQKFMWWDARIDPQDRGASFRYDVYPVVGTPANLQVLDAQAGVCDVVLPAHIEDGIGTWFNRAVVSSQAFAKQVAALGLAPNAAPSDAQALKLRTWLANDMEQVFAEMLDPASRAASAVYHLTDTLWALPAFEAFGRQHGEASLAIVYDAHTTARKGKPPLPSPNQPAVEALQGLATLAPRDKTHIMHDKFIVTDASSNPVPARVLTGSANFTTEGLTEQANVLHAFDSPALAALYNARAHALAGNPSIAETAKLSPGWSEPMTIGSAQVRLAFSPEPAGQRTEIDTIVAAIAAAKHSVSFCLFMPTDAALRDACFAAGDRGLMMFGLVNKINVGSATKADAEQQAGQTVDAATLANLELYHRSRDNHDVIDAAYFSPATVPQGFEPELRLFPGELAPAFPPVVIHHKFIVIDAEGAHPVVYTGSANMSRNSEQFNDENLLEIRDPRIAAIYLAEFLRLYEHYRARALTINAKQHGTDGGTGAHARLALAPDSSWAKKYYVAGSPEEKARIALASTAPTD</sequence>
<protein>
    <recommendedName>
        <fullName evidence="3">phospholipase D</fullName>
        <ecNumber evidence="3">3.1.4.4</ecNumber>
    </recommendedName>
</protein>
<evidence type="ECO:0000313" key="8">
    <source>
        <dbReference type="EMBL" id="CAB3971377.1"/>
    </source>
</evidence>
<gene>
    <name evidence="8" type="ORF">BLA3211_06423</name>
</gene>
<dbReference type="AlphaFoldDB" id="A0A6J5JJF1"/>
<evidence type="ECO:0000256" key="5">
    <source>
        <dbReference type="ARBA" id="ARBA00022963"/>
    </source>
</evidence>
<dbReference type="CDD" id="cd09173">
    <property type="entry name" value="PLDc_Nuc_like_unchar1_2"/>
    <property type="match status" value="1"/>
</dbReference>
<keyword evidence="5" id="KW-0442">Lipid degradation</keyword>
<dbReference type="EMBL" id="CABWIL020000028">
    <property type="protein sequence ID" value="CAB3971377.1"/>
    <property type="molecule type" value="Genomic_DNA"/>
</dbReference>
<evidence type="ECO:0000259" key="7">
    <source>
        <dbReference type="PROSITE" id="PS50035"/>
    </source>
</evidence>
<feature type="domain" description="PLD phosphodiesterase" evidence="7">
    <location>
        <begin position="478"/>
        <end position="509"/>
    </location>
</feature>
<evidence type="ECO:0000256" key="1">
    <source>
        <dbReference type="ARBA" id="ARBA00000798"/>
    </source>
</evidence>
<proteinExistence type="inferred from homology"/>
<dbReference type="PANTHER" id="PTHR43856">
    <property type="entry name" value="CARDIOLIPIN HYDROLASE"/>
    <property type="match status" value="1"/>
</dbReference>
<evidence type="ECO:0000256" key="4">
    <source>
        <dbReference type="ARBA" id="ARBA00022801"/>
    </source>
</evidence>
<keyword evidence="4" id="KW-0378">Hydrolase</keyword>
<dbReference type="InterPro" id="IPR001736">
    <property type="entry name" value="PLipase_D/transphosphatidylase"/>
</dbReference>
<dbReference type="SUPFAM" id="SSF56024">
    <property type="entry name" value="Phospholipase D/nuclease"/>
    <property type="match status" value="2"/>
</dbReference>
<keyword evidence="6" id="KW-0443">Lipid metabolism</keyword>
<feature type="domain" description="PLD phosphodiesterase" evidence="7">
    <location>
        <begin position="260"/>
        <end position="293"/>
    </location>
</feature>
<dbReference type="PANTHER" id="PTHR43856:SF1">
    <property type="entry name" value="MITOCHONDRIAL CARDIOLIPIN HYDROLASE"/>
    <property type="match status" value="1"/>
</dbReference>
<dbReference type="EC" id="3.1.4.4" evidence="3"/>
<comment type="catalytic activity">
    <reaction evidence="1">
        <text>a 1,2-diacyl-sn-glycero-3-phosphocholine + H2O = a 1,2-diacyl-sn-glycero-3-phosphate + choline + H(+)</text>
        <dbReference type="Rhea" id="RHEA:14445"/>
        <dbReference type="ChEBI" id="CHEBI:15354"/>
        <dbReference type="ChEBI" id="CHEBI:15377"/>
        <dbReference type="ChEBI" id="CHEBI:15378"/>
        <dbReference type="ChEBI" id="CHEBI:57643"/>
        <dbReference type="ChEBI" id="CHEBI:58608"/>
        <dbReference type="EC" id="3.1.4.4"/>
    </reaction>
</comment>
<dbReference type="SMART" id="SM00155">
    <property type="entry name" value="PLDc"/>
    <property type="match status" value="2"/>
</dbReference>
<dbReference type="InterPro" id="IPR025202">
    <property type="entry name" value="PLD-like_dom"/>
</dbReference>
<dbReference type="GO" id="GO:0016042">
    <property type="term" value="P:lipid catabolic process"/>
    <property type="evidence" value="ECO:0007669"/>
    <property type="project" value="UniProtKB-KW"/>
</dbReference>
<evidence type="ECO:0000256" key="6">
    <source>
        <dbReference type="ARBA" id="ARBA00023098"/>
    </source>
</evidence>
<dbReference type="Pfam" id="PF13091">
    <property type="entry name" value="PLDc_2"/>
    <property type="match status" value="1"/>
</dbReference>
<organism evidence="8 9">
    <name type="scientific">Burkholderia aenigmatica</name>
    <dbReference type="NCBI Taxonomy" id="2015348"/>
    <lineage>
        <taxon>Bacteria</taxon>
        <taxon>Pseudomonadati</taxon>
        <taxon>Pseudomonadota</taxon>
        <taxon>Betaproteobacteria</taxon>
        <taxon>Burkholderiales</taxon>
        <taxon>Burkholderiaceae</taxon>
        <taxon>Burkholderia</taxon>
        <taxon>Burkholderia cepacia complex</taxon>
    </lineage>
</organism>
<dbReference type="GO" id="GO:0004630">
    <property type="term" value="F:phospholipase D activity"/>
    <property type="evidence" value="ECO:0007669"/>
    <property type="project" value="UniProtKB-EC"/>
</dbReference>
<name>A0A6J5JJF1_9BURK</name>
<evidence type="ECO:0000313" key="9">
    <source>
        <dbReference type="Proteomes" id="UP000494301"/>
    </source>
</evidence>
<dbReference type="GO" id="GO:0016891">
    <property type="term" value="F:RNA endonuclease activity producing 5'-phosphomonoesters, hydrolytic mechanism"/>
    <property type="evidence" value="ECO:0007669"/>
    <property type="project" value="TreeGrafter"/>
</dbReference>